<protein>
    <submittedName>
        <fullName evidence="2">Uncharacterized protein</fullName>
    </submittedName>
</protein>
<evidence type="ECO:0000256" key="1">
    <source>
        <dbReference type="SAM" id="Coils"/>
    </source>
</evidence>
<organism evidence="2 3">
    <name type="scientific">Halomonas litopenaei</name>
    <dbReference type="NCBI Taxonomy" id="2109328"/>
    <lineage>
        <taxon>Bacteria</taxon>
        <taxon>Pseudomonadati</taxon>
        <taxon>Pseudomonadota</taxon>
        <taxon>Gammaproteobacteria</taxon>
        <taxon>Oceanospirillales</taxon>
        <taxon>Halomonadaceae</taxon>
        <taxon>Halomonas</taxon>
    </lineage>
</organism>
<feature type="coiled-coil region" evidence="1">
    <location>
        <begin position="8"/>
        <end position="42"/>
    </location>
</feature>
<keyword evidence="1" id="KW-0175">Coiled coil</keyword>
<dbReference type="EMBL" id="PXNS01000009">
    <property type="protein sequence ID" value="PTL93462.1"/>
    <property type="molecule type" value="Genomic_DNA"/>
</dbReference>
<name>A0ABX5IWH2_9GAMM</name>
<gene>
    <name evidence="2" type="ORF">C6W88_15735</name>
</gene>
<evidence type="ECO:0000313" key="3">
    <source>
        <dbReference type="Proteomes" id="UP000241895"/>
    </source>
</evidence>
<keyword evidence="3" id="KW-1185">Reference proteome</keyword>
<sequence length="89" mass="9849">MSDSTSKLKELYQQARQHQAVIEAHEKRGRELSDKQEEIETAMMNEMAAIAGDDSQPFSNSALVLLGRVLALADQKVLYNLNASTKVGE</sequence>
<evidence type="ECO:0000313" key="2">
    <source>
        <dbReference type="EMBL" id="PTL93462.1"/>
    </source>
</evidence>
<accession>A0ABX5IWH2</accession>
<dbReference type="Proteomes" id="UP000241895">
    <property type="component" value="Unassembled WGS sequence"/>
</dbReference>
<proteinExistence type="predicted"/>
<comment type="caution">
    <text evidence="2">The sequence shown here is derived from an EMBL/GenBank/DDBJ whole genome shotgun (WGS) entry which is preliminary data.</text>
</comment>
<reference evidence="2 3" key="1">
    <citation type="submission" date="2018-03" db="EMBL/GenBank/DDBJ databases">
        <authorList>
            <person name="Zhou J."/>
            <person name="Li X."/>
            <person name="Xue M."/>
            <person name="Yin J."/>
        </authorList>
    </citation>
    <scope>NUCLEOTIDE SEQUENCE [LARGE SCALE GENOMIC DNA]</scope>
    <source>
        <strain evidence="2 3">SYSU ZJ2214</strain>
    </source>
</reference>
<dbReference type="RefSeq" id="WP_108133156.1">
    <property type="nucleotide sequence ID" value="NZ_PXNS01000009.1"/>
</dbReference>